<keyword evidence="5" id="KW-0378">Hydrolase</keyword>
<dbReference type="AlphaFoldDB" id="A0ABD2MVX0"/>
<evidence type="ECO:0000313" key="11">
    <source>
        <dbReference type="Proteomes" id="UP001516400"/>
    </source>
</evidence>
<comment type="caution">
    <text evidence="10">The sequence shown here is derived from an EMBL/GenBank/DDBJ whole genome shotgun (WGS) entry which is preliminary data.</text>
</comment>
<keyword evidence="4 9" id="KW-0732">Signal</keyword>
<evidence type="ECO:0000313" key="10">
    <source>
        <dbReference type="EMBL" id="KAL3270630.1"/>
    </source>
</evidence>
<dbReference type="Pfam" id="PF00328">
    <property type="entry name" value="His_Phos_2"/>
    <property type="match status" value="1"/>
</dbReference>
<evidence type="ECO:0000256" key="9">
    <source>
        <dbReference type="SAM" id="SignalP"/>
    </source>
</evidence>
<reference evidence="10 11" key="1">
    <citation type="journal article" date="2021" name="BMC Biol.">
        <title>Horizontally acquired antibacterial genes associated with adaptive radiation of ladybird beetles.</title>
        <authorList>
            <person name="Li H.S."/>
            <person name="Tang X.F."/>
            <person name="Huang Y.H."/>
            <person name="Xu Z.Y."/>
            <person name="Chen M.L."/>
            <person name="Du X.Y."/>
            <person name="Qiu B.Y."/>
            <person name="Chen P.T."/>
            <person name="Zhang W."/>
            <person name="Slipinski A."/>
            <person name="Escalona H.E."/>
            <person name="Waterhouse R.M."/>
            <person name="Zwick A."/>
            <person name="Pang H."/>
        </authorList>
    </citation>
    <scope>NUCLEOTIDE SEQUENCE [LARGE SCALE GENOMIC DNA]</scope>
    <source>
        <strain evidence="10">SYSU2018</strain>
    </source>
</reference>
<keyword evidence="6" id="KW-1015">Disulfide bond</keyword>
<evidence type="ECO:0000256" key="4">
    <source>
        <dbReference type="ARBA" id="ARBA00022729"/>
    </source>
</evidence>
<gene>
    <name evidence="10" type="ORF">HHI36_021163</name>
</gene>
<dbReference type="EC" id="3.1.3.2" evidence="3"/>
<keyword evidence="11" id="KW-1185">Reference proteome</keyword>
<dbReference type="EMBL" id="JABFTP020000042">
    <property type="protein sequence ID" value="KAL3270630.1"/>
    <property type="molecule type" value="Genomic_DNA"/>
</dbReference>
<dbReference type="InterPro" id="IPR029033">
    <property type="entry name" value="His_PPase_superfam"/>
</dbReference>
<evidence type="ECO:0000256" key="7">
    <source>
        <dbReference type="ARBA" id="ARBA00023180"/>
    </source>
</evidence>
<comment type="similarity">
    <text evidence="2">Belongs to the histidine acid phosphatase family.</text>
</comment>
<dbReference type="PROSITE" id="PS00778">
    <property type="entry name" value="HIS_ACID_PHOSPHAT_2"/>
    <property type="match status" value="1"/>
</dbReference>
<dbReference type="InterPro" id="IPR000560">
    <property type="entry name" value="His_Pase_clade-2"/>
</dbReference>
<dbReference type="InterPro" id="IPR050645">
    <property type="entry name" value="Histidine_acid_phosphatase"/>
</dbReference>
<dbReference type="CDD" id="cd07061">
    <property type="entry name" value="HP_HAP_like"/>
    <property type="match status" value="1"/>
</dbReference>
<evidence type="ECO:0000256" key="3">
    <source>
        <dbReference type="ARBA" id="ARBA00012646"/>
    </source>
</evidence>
<organism evidence="10 11">
    <name type="scientific">Cryptolaemus montrouzieri</name>
    <dbReference type="NCBI Taxonomy" id="559131"/>
    <lineage>
        <taxon>Eukaryota</taxon>
        <taxon>Metazoa</taxon>
        <taxon>Ecdysozoa</taxon>
        <taxon>Arthropoda</taxon>
        <taxon>Hexapoda</taxon>
        <taxon>Insecta</taxon>
        <taxon>Pterygota</taxon>
        <taxon>Neoptera</taxon>
        <taxon>Endopterygota</taxon>
        <taxon>Coleoptera</taxon>
        <taxon>Polyphaga</taxon>
        <taxon>Cucujiformia</taxon>
        <taxon>Coccinelloidea</taxon>
        <taxon>Coccinellidae</taxon>
        <taxon>Scymninae</taxon>
        <taxon>Scymnini</taxon>
        <taxon>Cryptolaemus</taxon>
    </lineage>
</organism>
<proteinExistence type="inferred from homology"/>
<protein>
    <recommendedName>
        <fullName evidence="3">acid phosphatase</fullName>
        <ecNumber evidence="3">3.1.3.2</ecNumber>
    </recommendedName>
</protein>
<evidence type="ECO:0000256" key="5">
    <source>
        <dbReference type="ARBA" id="ARBA00022801"/>
    </source>
</evidence>
<evidence type="ECO:0000256" key="1">
    <source>
        <dbReference type="ARBA" id="ARBA00000032"/>
    </source>
</evidence>
<dbReference type="Proteomes" id="UP001516400">
    <property type="component" value="Unassembled WGS sequence"/>
</dbReference>
<comment type="catalytic activity">
    <reaction evidence="1">
        <text>a phosphate monoester + H2O = an alcohol + phosphate</text>
        <dbReference type="Rhea" id="RHEA:15017"/>
        <dbReference type="ChEBI" id="CHEBI:15377"/>
        <dbReference type="ChEBI" id="CHEBI:30879"/>
        <dbReference type="ChEBI" id="CHEBI:43474"/>
        <dbReference type="ChEBI" id="CHEBI:67140"/>
        <dbReference type="EC" id="3.1.3.2"/>
    </reaction>
</comment>
<keyword evidence="8" id="KW-0472">Membrane</keyword>
<dbReference type="GO" id="GO:0003993">
    <property type="term" value="F:acid phosphatase activity"/>
    <property type="evidence" value="ECO:0007669"/>
    <property type="project" value="UniProtKB-EC"/>
</dbReference>
<dbReference type="InterPro" id="IPR033379">
    <property type="entry name" value="Acid_Pase_AS"/>
</dbReference>
<sequence length="423" mass="48777">MYEIFFMVCALLCNFFCYCQDDLLSVIVVFRHGARTPIDPYPNDPYRNSSYWPVGFGQLTDAGKKEQYELGQWFRKRYGSFISANYSENDIYVKSTDVDRTLMSAEANLAGFFPPQNEFVENLAWQPIPVHSTKETEDELLAMKKSCPKYDKLSKELGKEPFFKNLSHTYHDLYAYLTRFSGTTVSDPDTVEYIYNTLTIERSFNFTLPPWTVNVFPKKMEYLSSLSFAMDTYTTDLARLKTGPFFNLITEHFKNVSGDFLGHHNHSKEDVWNRKFLIFSGHDTTIANILNSMGLFDLHSPPFASTILFELRRKFDNSTYLNLFYKNSSNPIQLCLKGCQLDCDLGRFIEILEPITVDPKRWKEECTLSWLDFLPFGYEGNIVAVTMLLSFTLISLCLLCALNCLKGEKSGKALYEQLSSEEA</sequence>
<keyword evidence="8" id="KW-0812">Transmembrane</keyword>
<keyword evidence="7" id="KW-0325">Glycoprotein</keyword>
<dbReference type="PANTHER" id="PTHR11567:SF211">
    <property type="entry name" value="PROSTATIC ACID PHOSPHATASE"/>
    <property type="match status" value="1"/>
</dbReference>
<evidence type="ECO:0000256" key="8">
    <source>
        <dbReference type="SAM" id="Phobius"/>
    </source>
</evidence>
<dbReference type="PROSITE" id="PS00616">
    <property type="entry name" value="HIS_ACID_PHOSPHAT_1"/>
    <property type="match status" value="1"/>
</dbReference>
<feature type="transmembrane region" description="Helical" evidence="8">
    <location>
        <begin position="382"/>
        <end position="405"/>
    </location>
</feature>
<evidence type="ECO:0000256" key="6">
    <source>
        <dbReference type="ARBA" id="ARBA00023157"/>
    </source>
</evidence>
<feature type="chain" id="PRO_5044882611" description="acid phosphatase" evidence="9">
    <location>
        <begin position="20"/>
        <end position="423"/>
    </location>
</feature>
<dbReference type="SUPFAM" id="SSF53254">
    <property type="entry name" value="Phosphoglycerate mutase-like"/>
    <property type="match status" value="1"/>
</dbReference>
<keyword evidence="8" id="KW-1133">Transmembrane helix</keyword>
<feature type="signal peptide" evidence="9">
    <location>
        <begin position="1"/>
        <end position="19"/>
    </location>
</feature>
<evidence type="ECO:0000256" key="2">
    <source>
        <dbReference type="ARBA" id="ARBA00005375"/>
    </source>
</evidence>
<name>A0ABD2MVX0_9CUCU</name>
<dbReference type="PANTHER" id="PTHR11567">
    <property type="entry name" value="ACID PHOSPHATASE-RELATED"/>
    <property type="match status" value="1"/>
</dbReference>
<dbReference type="Gene3D" id="3.40.50.1240">
    <property type="entry name" value="Phosphoglycerate mutase-like"/>
    <property type="match status" value="1"/>
</dbReference>
<accession>A0ABD2MVX0</accession>